<organism evidence="2">
    <name type="scientific">Rhizophora mucronata</name>
    <name type="common">Asiatic mangrove</name>
    <dbReference type="NCBI Taxonomy" id="61149"/>
    <lineage>
        <taxon>Eukaryota</taxon>
        <taxon>Viridiplantae</taxon>
        <taxon>Streptophyta</taxon>
        <taxon>Embryophyta</taxon>
        <taxon>Tracheophyta</taxon>
        <taxon>Spermatophyta</taxon>
        <taxon>Magnoliopsida</taxon>
        <taxon>eudicotyledons</taxon>
        <taxon>Gunneridae</taxon>
        <taxon>Pentapetalae</taxon>
        <taxon>rosids</taxon>
        <taxon>fabids</taxon>
        <taxon>Malpighiales</taxon>
        <taxon>Rhizophoraceae</taxon>
        <taxon>Rhizophora</taxon>
    </lineage>
</organism>
<proteinExistence type="predicted"/>
<reference evidence="2" key="1">
    <citation type="submission" date="2018-02" db="EMBL/GenBank/DDBJ databases">
        <title>Rhizophora mucronata_Transcriptome.</title>
        <authorList>
            <person name="Meera S.P."/>
            <person name="Sreeshan A."/>
            <person name="Augustine A."/>
        </authorList>
    </citation>
    <scope>NUCLEOTIDE SEQUENCE</scope>
    <source>
        <tissue evidence="2">Leaf</tissue>
    </source>
</reference>
<feature type="region of interest" description="Disordered" evidence="1">
    <location>
        <begin position="1"/>
        <end position="22"/>
    </location>
</feature>
<dbReference type="EMBL" id="GGEC01018053">
    <property type="protein sequence ID" value="MBW98536.1"/>
    <property type="molecule type" value="Transcribed_RNA"/>
</dbReference>
<sequence length="44" mass="4835">MSSHFNRNSSSQKKSLTSSGVASSKTVLLRYCGGPFSRSLRQAW</sequence>
<protein>
    <submittedName>
        <fullName evidence="2">Uncharacterized protein</fullName>
    </submittedName>
</protein>
<evidence type="ECO:0000256" key="1">
    <source>
        <dbReference type="SAM" id="MobiDB-lite"/>
    </source>
</evidence>
<accession>A0A2P2JYI7</accession>
<name>A0A2P2JYI7_RHIMU</name>
<dbReference type="AlphaFoldDB" id="A0A2P2JYI7"/>
<feature type="compositionally biased region" description="Low complexity" evidence="1">
    <location>
        <begin position="9"/>
        <end position="19"/>
    </location>
</feature>
<evidence type="ECO:0000313" key="2">
    <source>
        <dbReference type="EMBL" id="MBW98536.1"/>
    </source>
</evidence>